<dbReference type="AlphaFoldDB" id="J9DL56"/>
<reference evidence="2" key="1">
    <citation type="submission" date="2012-08" db="EMBL/GenBank/DDBJ databases">
        <title>The Genome Sequence of Wuchereria bancrofti.</title>
        <authorList>
            <person name="Nutman T.B."/>
            <person name="Fink D.L."/>
            <person name="Russ C."/>
            <person name="Young S."/>
            <person name="Zeng Q."/>
            <person name="Koehrsen M."/>
            <person name="Alvarado L."/>
            <person name="Berlin A."/>
            <person name="Chapman S.B."/>
            <person name="Chen Z."/>
            <person name="Freedman E."/>
            <person name="Gellesch M."/>
            <person name="Goldberg J."/>
            <person name="Griggs A."/>
            <person name="Gujja S."/>
            <person name="Heilman E.R."/>
            <person name="Heiman D."/>
            <person name="Hepburn T."/>
            <person name="Howarth C."/>
            <person name="Jen D."/>
            <person name="Larson L."/>
            <person name="Lewis B."/>
            <person name="Mehta T."/>
            <person name="Park D."/>
            <person name="Pearson M."/>
            <person name="Roberts A."/>
            <person name="Saif S."/>
            <person name="Shea T."/>
            <person name="Shenoy N."/>
            <person name="Sisk P."/>
            <person name="Stolte C."/>
            <person name="Sykes S."/>
            <person name="Walk T."/>
            <person name="White J."/>
            <person name="Yandava C."/>
            <person name="Haas B."/>
            <person name="Henn M.R."/>
            <person name="Nusbaum C."/>
            <person name="Birren B."/>
        </authorList>
    </citation>
    <scope>NUCLEOTIDE SEQUENCE [LARGE SCALE GENOMIC DNA]</scope>
    <source>
        <strain evidence="2">NA</strain>
    </source>
</reference>
<name>J9DL56_WUCBA</name>
<gene>
    <name evidence="1" type="ORF">WUBG_18889</name>
</gene>
<dbReference type="Proteomes" id="UP000004810">
    <property type="component" value="Unassembled WGS sequence"/>
</dbReference>
<dbReference type="EMBL" id="ADBV01023086">
    <property type="protein sequence ID" value="EJW70201.1"/>
    <property type="molecule type" value="Genomic_DNA"/>
</dbReference>
<organism evidence="1 2">
    <name type="scientific">Wuchereria bancrofti</name>
    <dbReference type="NCBI Taxonomy" id="6293"/>
    <lineage>
        <taxon>Eukaryota</taxon>
        <taxon>Metazoa</taxon>
        <taxon>Ecdysozoa</taxon>
        <taxon>Nematoda</taxon>
        <taxon>Chromadorea</taxon>
        <taxon>Rhabditida</taxon>
        <taxon>Spirurina</taxon>
        <taxon>Spiruromorpha</taxon>
        <taxon>Filarioidea</taxon>
        <taxon>Onchocercidae</taxon>
        <taxon>Wuchereria</taxon>
    </lineage>
</organism>
<evidence type="ECO:0000313" key="2">
    <source>
        <dbReference type="Proteomes" id="UP000004810"/>
    </source>
</evidence>
<protein>
    <submittedName>
        <fullName evidence="1">Uncharacterized protein</fullName>
    </submittedName>
</protein>
<proteinExistence type="predicted"/>
<sequence length="45" mass="4894">MDGSCGVFVTFLPLPYACHLHSYQDRGLTHYGLFLSSKVPMGSGC</sequence>
<accession>J9DL56</accession>
<evidence type="ECO:0000313" key="1">
    <source>
        <dbReference type="EMBL" id="EJW70201.1"/>
    </source>
</evidence>
<comment type="caution">
    <text evidence="1">The sequence shown here is derived from an EMBL/GenBank/DDBJ whole genome shotgun (WGS) entry which is preliminary data.</text>
</comment>